<evidence type="ECO:0000313" key="2">
    <source>
        <dbReference type="Proteomes" id="UP001642464"/>
    </source>
</evidence>
<gene>
    <name evidence="1" type="ORF">SCF082_LOCUS14528</name>
</gene>
<organism evidence="1 2">
    <name type="scientific">Durusdinium trenchii</name>
    <dbReference type="NCBI Taxonomy" id="1381693"/>
    <lineage>
        <taxon>Eukaryota</taxon>
        <taxon>Sar</taxon>
        <taxon>Alveolata</taxon>
        <taxon>Dinophyceae</taxon>
        <taxon>Suessiales</taxon>
        <taxon>Symbiodiniaceae</taxon>
        <taxon>Durusdinium</taxon>
    </lineage>
</organism>
<keyword evidence="2" id="KW-1185">Reference proteome</keyword>
<name>A0ABP0JY98_9DINO</name>
<evidence type="ECO:0000313" key="1">
    <source>
        <dbReference type="EMBL" id="CAK9019470.1"/>
    </source>
</evidence>
<reference evidence="1 2" key="1">
    <citation type="submission" date="2024-02" db="EMBL/GenBank/DDBJ databases">
        <authorList>
            <person name="Chen Y."/>
            <person name="Shah S."/>
            <person name="Dougan E. K."/>
            <person name="Thang M."/>
            <person name="Chan C."/>
        </authorList>
    </citation>
    <scope>NUCLEOTIDE SEQUENCE [LARGE SCALE GENOMIC DNA]</scope>
</reference>
<comment type="caution">
    <text evidence="1">The sequence shown here is derived from an EMBL/GenBank/DDBJ whole genome shotgun (WGS) entry which is preliminary data.</text>
</comment>
<accession>A0ABP0JY98</accession>
<dbReference type="EMBL" id="CAXAMM010009114">
    <property type="protein sequence ID" value="CAK9019470.1"/>
    <property type="molecule type" value="Genomic_DNA"/>
</dbReference>
<protein>
    <submittedName>
        <fullName evidence="1">RNA pseudouridylate synthase domain-containing protein 1</fullName>
    </submittedName>
</protein>
<sequence>MGYFIQITNDSGRPIFQASKNYPDVSFASSALFHALITASLEQGFVPSILRADDAIIALEVHGDQGARLGLAMVTSELAAGKTSDLQARASRRLDALYQGARLILGNELHKAATGQTQAEAVRRILLERLTPMVSQLMADEEESADEPLGYGFFSDHVPQIMWPPPLGLRLSGAAVEWLPLNCSSLGEHALEELLAHFSPEHLHEFAESAQPPRPPAVLFWRGRVIAATPAWRRFMSVDRALLVAMANGVGPSAFGEAARSLTLEEVDDLWVRFRASGDSSTEELQHQMLSLRLYPDQRYIPPELHESIGDARQREDASLVLSVLAPVQVCKDLRITLPRLRENALDCAKQGSLPFLWQKLLGRTEEPLLRLGKLSVAILLDENSGDVVAFPALTSRSKNVGEISTGLRRTVYWFHVLPPLSASCSQRFVCCEGFVIAAARREDGILCWACSTDVQGDALKEVLRLLKHLPRAPGLWSALGALEAP</sequence>
<dbReference type="Proteomes" id="UP001642464">
    <property type="component" value="Unassembled WGS sequence"/>
</dbReference>
<proteinExistence type="predicted"/>